<dbReference type="SUPFAM" id="SSF53927">
    <property type="entry name" value="Cytidine deaminase-like"/>
    <property type="match status" value="1"/>
</dbReference>
<dbReference type="GO" id="GO:0008892">
    <property type="term" value="F:guanine deaminase activity"/>
    <property type="evidence" value="ECO:0007669"/>
    <property type="project" value="UniProtKB-EC"/>
</dbReference>
<dbReference type="CDD" id="cd01285">
    <property type="entry name" value="nucleoside_deaminase"/>
    <property type="match status" value="1"/>
</dbReference>
<dbReference type="Pfam" id="PF00383">
    <property type="entry name" value="dCMP_cyt_deam_1"/>
    <property type="match status" value="1"/>
</dbReference>
<dbReference type="InterPro" id="IPR002125">
    <property type="entry name" value="CMP_dCMP_dom"/>
</dbReference>
<protein>
    <submittedName>
        <fullName evidence="2">Guanine deaminase</fullName>
        <ecNumber evidence="2">3.5.4.3</ecNumber>
    </submittedName>
</protein>
<feature type="domain" description="CMP/dCMP-type deaminase" evidence="1">
    <location>
        <begin position="1"/>
        <end position="115"/>
    </location>
</feature>
<name>A0A644ZA43_9ZZZZ</name>
<gene>
    <name evidence="2" type="primary">guaD_11</name>
    <name evidence="2" type="ORF">SDC9_84379</name>
</gene>
<dbReference type="PROSITE" id="PS51747">
    <property type="entry name" value="CYT_DCMP_DEAMINASES_2"/>
    <property type="match status" value="1"/>
</dbReference>
<dbReference type="GO" id="GO:0047974">
    <property type="term" value="F:guanosine deaminase activity"/>
    <property type="evidence" value="ECO:0007669"/>
    <property type="project" value="TreeGrafter"/>
</dbReference>
<keyword evidence="2" id="KW-0378">Hydrolase</keyword>
<sequence>MDDRAYLLQAVEKARKTMQENLGGPFGALLVDDQGEVFIASNTVLGSHDPTAHAEVNVIRQACKEKGTHDLSGSVLYTTCYPCPMCLSACIWANIKQVYYGCTPQDAQAIGFRDDFIYRYINRGCSDASVLSLHQSDRSACLPLFEEYQAMDKELY</sequence>
<evidence type="ECO:0000259" key="1">
    <source>
        <dbReference type="PROSITE" id="PS51747"/>
    </source>
</evidence>
<proteinExistence type="predicted"/>
<evidence type="ECO:0000313" key="2">
    <source>
        <dbReference type="EMBL" id="MPM37760.1"/>
    </source>
</evidence>
<comment type="caution">
    <text evidence="2">The sequence shown here is derived from an EMBL/GenBank/DDBJ whole genome shotgun (WGS) entry which is preliminary data.</text>
</comment>
<dbReference type="Gene3D" id="3.40.140.10">
    <property type="entry name" value="Cytidine Deaminase, domain 2"/>
    <property type="match status" value="1"/>
</dbReference>
<dbReference type="AlphaFoldDB" id="A0A644ZA43"/>
<dbReference type="PANTHER" id="PTHR11079">
    <property type="entry name" value="CYTOSINE DEAMINASE FAMILY MEMBER"/>
    <property type="match status" value="1"/>
</dbReference>
<dbReference type="PANTHER" id="PTHR11079:SF161">
    <property type="entry name" value="CMP_DCMP-TYPE DEAMINASE DOMAIN-CONTAINING PROTEIN"/>
    <property type="match status" value="1"/>
</dbReference>
<organism evidence="2">
    <name type="scientific">bioreactor metagenome</name>
    <dbReference type="NCBI Taxonomy" id="1076179"/>
    <lineage>
        <taxon>unclassified sequences</taxon>
        <taxon>metagenomes</taxon>
        <taxon>ecological metagenomes</taxon>
    </lineage>
</organism>
<dbReference type="EC" id="3.5.4.3" evidence="2"/>
<dbReference type="InterPro" id="IPR016193">
    <property type="entry name" value="Cytidine_deaminase-like"/>
</dbReference>
<reference evidence="2" key="1">
    <citation type="submission" date="2019-08" db="EMBL/GenBank/DDBJ databases">
        <authorList>
            <person name="Kucharzyk K."/>
            <person name="Murdoch R.W."/>
            <person name="Higgins S."/>
            <person name="Loffler F."/>
        </authorList>
    </citation>
    <scope>NUCLEOTIDE SEQUENCE</scope>
</reference>
<accession>A0A644ZA43</accession>
<dbReference type="EMBL" id="VSSQ01008056">
    <property type="protein sequence ID" value="MPM37760.1"/>
    <property type="molecule type" value="Genomic_DNA"/>
</dbReference>
<dbReference type="GO" id="GO:0006152">
    <property type="term" value="P:purine nucleoside catabolic process"/>
    <property type="evidence" value="ECO:0007669"/>
    <property type="project" value="TreeGrafter"/>
</dbReference>